<feature type="transmembrane region" description="Helical" evidence="1">
    <location>
        <begin position="104"/>
        <end position="121"/>
    </location>
</feature>
<evidence type="ECO:0000313" key="2">
    <source>
        <dbReference type="EMBL" id="ATD61132.1"/>
    </source>
</evidence>
<dbReference type="KEGG" id="jsv:CNX70_13880"/>
<keyword evidence="1" id="KW-1133">Transmembrane helix</keyword>
<keyword evidence="3" id="KW-1185">Reference proteome</keyword>
<evidence type="ECO:0000313" key="3">
    <source>
        <dbReference type="Proteomes" id="UP000218437"/>
    </source>
</evidence>
<accession>A0A290WW79</accession>
<name>A0A290WW79_9BURK</name>
<keyword evidence="1" id="KW-0812">Transmembrane</keyword>
<reference evidence="2 3" key="1">
    <citation type="submission" date="2017-09" db="EMBL/GenBank/DDBJ databases">
        <title>Complete genome sequence of Janthinobacterium svalbardensis PAMC 27463.</title>
        <authorList>
            <person name="Cho Y.-J."/>
            <person name="Cho A."/>
            <person name="Kim O.-S."/>
            <person name="Lee J.-I."/>
        </authorList>
    </citation>
    <scope>NUCLEOTIDE SEQUENCE [LARGE SCALE GENOMIC DNA]</scope>
    <source>
        <strain evidence="2 3">PAMC 27463</strain>
    </source>
</reference>
<proteinExistence type="predicted"/>
<protein>
    <submittedName>
        <fullName evidence="2">Uncharacterized protein</fullName>
    </submittedName>
</protein>
<evidence type="ECO:0000256" key="1">
    <source>
        <dbReference type="SAM" id="Phobius"/>
    </source>
</evidence>
<gene>
    <name evidence="2" type="ORF">CNX70_13880</name>
</gene>
<dbReference type="Proteomes" id="UP000218437">
    <property type="component" value="Chromosome"/>
</dbReference>
<dbReference type="AlphaFoldDB" id="A0A290WW79"/>
<organism evidence="2 3">
    <name type="scientific">Janthinobacterium svalbardensis</name>
    <dbReference type="NCBI Taxonomy" id="368607"/>
    <lineage>
        <taxon>Bacteria</taxon>
        <taxon>Pseudomonadati</taxon>
        <taxon>Pseudomonadota</taxon>
        <taxon>Betaproteobacteria</taxon>
        <taxon>Burkholderiales</taxon>
        <taxon>Oxalobacteraceae</taxon>
        <taxon>Janthinobacterium</taxon>
    </lineage>
</organism>
<keyword evidence="1" id="KW-0472">Membrane</keyword>
<dbReference type="RefSeq" id="WP_096235157.1">
    <property type="nucleotide sequence ID" value="NZ_CP023422.1"/>
</dbReference>
<dbReference type="EMBL" id="CP023422">
    <property type="protein sequence ID" value="ATD61132.1"/>
    <property type="molecule type" value="Genomic_DNA"/>
</dbReference>
<sequence>MSSRICGPLGSEFLNANDFEKFFTIRESKYINKNFEVREKQKIGCGSNGCKTNLFFGFFFDGTRNDYIIAEKEISAKGVVVSSRVKIFQVLLKFKRRLVPGNRGTLILIASIPIAIIFKYIKFK</sequence>